<protein>
    <submittedName>
        <fullName evidence="2">Uncharacterized protein</fullName>
    </submittedName>
</protein>
<reference evidence="2" key="1">
    <citation type="submission" date="2023-11" db="EMBL/GenBank/DDBJ databases">
        <authorList>
            <person name="De Vega J J."/>
            <person name="De Vega J J."/>
        </authorList>
    </citation>
    <scope>NUCLEOTIDE SEQUENCE</scope>
</reference>
<proteinExistence type="predicted"/>
<dbReference type="Proteomes" id="UP001295794">
    <property type="component" value="Unassembled WGS sequence"/>
</dbReference>
<comment type="caution">
    <text evidence="2">The sequence shown here is derived from an EMBL/GenBank/DDBJ whole genome shotgun (WGS) entry which is preliminary data.</text>
</comment>
<dbReference type="AlphaFoldDB" id="A0AAD2JV04"/>
<keyword evidence="3" id="KW-1185">Reference proteome</keyword>
<evidence type="ECO:0000313" key="2">
    <source>
        <dbReference type="EMBL" id="CAK5263438.1"/>
    </source>
</evidence>
<dbReference type="EMBL" id="CAVNYO010000040">
    <property type="protein sequence ID" value="CAK5263438.1"/>
    <property type="molecule type" value="Genomic_DNA"/>
</dbReference>
<feature type="non-terminal residue" evidence="2">
    <location>
        <position position="1"/>
    </location>
</feature>
<organism evidence="2 3">
    <name type="scientific">Mycena citricolor</name>
    <dbReference type="NCBI Taxonomy" id="2018698"/>
    <lineage>
        <taxon>Eukaryota</taxon>
        <taxon>Fungi</taxon>
        <taxon>Dikarya</taxon>
        <taxon>Basidiomycota</taxon>
        <taxon>Agaricomycotina</taxon>
        <taxon>Agaricomycetes</taxon>
        <taxon>Agaricomycetidae</taxon>
        <taxon>Agaricales</taxon>
        <taxon>Marasmiineae</taxon>
        <taxon>Mycenaceae</taxon>
        <taxon>Mycena</taxon>
    </lineage>
</organism>
<feature type="region of interest" description="Disordered" evidence="1">
    <location>
        <begin position="17"/>
        <end position="37"/>
    </location>
</feature>
<gene>
    <name evidence="2" type="ORF">MYCIT1_LOCUS2896</name>
</gene>
<evidence type="ECO:0000256" key="1">
    <source>
        <dbReference type="SAM" id="MobiDB-lite"/>
    </source>
</evidence>
<feature type="region of interest" description="Disordered" evidence="1">
    <location>
        <begin position="79"/>
        <end position="106"/>
    </location>
</feature>
<sequence>EISLTVALMKLQVRAAKAVTESPAASHGTQSGDSLDRIKHTPIRAETSVRSPTSNLVTAAGGGRLGSAACLPASQRFVSAASHTTPAPHPPGRAESTTPASHSRSETAVIGADAYVSQARCQHPQGGPLFALEPVDVSGCVSGDGASARDSSEVYDLLRRLLLSLVVIHRSRAFVHMQDVMPTHTSIRCCCQPVGTKFSTFSPPSGPRQVYAHHDHLSRQVSSSPVKHENIRPE</sequence>
<accession>A0AAD2JV04</accession>
<evidence type="ECO:0000313" key="3">
    <source>
        <dbReference type="Proteomes" id="UP001295794"/>
    </source>
</evidence>
<name>A0AAD2JV04_9AGAR</name>